<protein>
    <submittedName>
        <fullName evidence="2">Uncharacterized protein</fullName>
    </submittedName>
</protein>
<dbReference type="EMBL" id="CYGY02000020">
    <property type="protein sequence ID" value="SIT38853.1"/>
    <property type="molecule type" value="Genomic_DNA"/>
</dbReference>
<feature type="region of interest" description="Disordered" evidence="1">
    <location>
        <begin position="37"/>
        <end position="66"/>
    </location>
</feature>
<accession>A0A1N7RVT9</accession>
<proteinExistence type="predicted"/>
<evidence type="ECO:0000256" key="1">
    <source>
        <dbReference type="SAM" id="MobiDB-lite"/>
    </source>
</evidence>
<organism evidence="2 3">
    <name type="scientific">Paraburkholderia piptadeniae</name>
    <dbReference type="NCBI Taxonomy" id="1701573"/>
    <lineage>
        <taxon>Bacteria</taxon>
        <taxon>Pseudomonadati</taxon>
        <taxon>Pseudomonadota</taxon>
        <taxon>Betaproteobacteria</taxon>
        <taxon>Burkholderiales</taxon>
        <taxon>Burkholderiaceae</taxon>
        <taxon>Paraburkholderia</taxon>
    </lineage>
</organism>
<feature type="region of interest" description="Disordered" evidence="1">
    <location>
        <begin position="1"/>
        <end position="20"/>
    </location>
</feature>
<dbReference type="Proteomes" id="UP000195569">
    <property type="component" value="Unassembled WGS sequence"/>
</dbReference>
<dbReference type="AlphaFoldDB" id="A0A1N7RVT9"/>
<evidence type="ECO:0000313" key="2">
    <source>
        <dbReference type="EMBL" id="SIT38853.1"/>
    </source>
</evidence>
<reference evidence="2" key="1">
    <citation type="submission" date="2016-12" db="EMBL/GenBank/DDBJ databases">
        <authorList>
            <person name="Moulin L."/>
        </authorList>
    </citation>
    <scope>NUCLEOTIDE SEQUENCE [LARGE SCALE GENOMIC DNA]</scope>
    <source>
        <strain evidence="2">STM 7183</strain>
    </source>
</reference>
<evidence type="ECO:0000313" key="3">
    <source>
        <dbReference type="Proteomes" id="UP000195569"/>
    </source>
</evidence>
<comment type="caution">
    <text evidence="2">The sequence shown here is derived from an EMBL/GenBank/DDBJ whole genome shotgun (WGS) entry which is preliminary data.</text>
</comment>
<gene>
    <name evidence="2" type="ORF">BN2476_200014</name>
</gene>
<keyword evidence="3" id="KW-1185">Reference proteome</keyword>
<sequence length="66" mass="7268">MLFCGEEAGVERTRRQPAGPGCAILNPTEVITLQHRCTSNISEGRDRNRPGAKRTHERPLQRAGGN</sequence>
<name>A0A1N7RVT9_9BURK</name>